<sequence>MNWNLSFVCYSRIPYAQHQTFACQSRHQAQLQQNTLHQKRLKVCLLPIDMHIPSDQMDI</sequence>
<proteinExistence type="predicted"/>
<accession>A0AA35M1Z7</accession>
<comment type="caution">
    <text evidence="1">The sequence shown here is derived from an EMBL/GenBank/DDBJ whole genome shotgun (WGS) entry which is preliminary data.</text>
</comment>
<dbReference type="EMBL" id="CABFNP030000902">
    <property type="protein sequence ID" value="CAI6088988.1"/>
    <property type="molecule type" value="Genomic_DNA"/>
</dbReference>
<name>A0AA35M1Z7_9HYPO</name>
<evidence type="ECO:0000313" key="1">
    <source>
        <dbReference type="EMBL" id="CAI6088988.1"/>
    </source>
</evidence>
<reference evidence="1" key="1">
    <citation type="submission" date="2023-01" db="EMBL/GenBank/DDBJ databases">
        <authorList>
            <person name="Piombo E."/>
        </authorList>
    </citation>
    <scope>NUCLEOTIDE SEQUENCE</scope>
</reference>
<protein>
    <submittedName>
        <fullName evidence="1">Uncharacterized protein</fullName>
    </submittedName>
</protein>
<dbReference type="Proteomes" id="UP001160390">
    <property type="component" value="Unassembled WGS sequence"/>
</dbReference>
<evidence type="ECO:0000313" key="2">
    <source>
        <dbReference type="Proteomes" id="UP001160390"/>
    </source>
</evidence>
<organism evidence="1 2">
    <name type="scientific">Clonostachys chloroleuca</name>
    <dbReference type="NCBI Taxonomy" id="1926264"/>
    <lineage>
        <taxon>Eukaryota</taxon>
        <taxon>Fungi</taxon>
        <taxon>Dikarya</taxon>
        <taxon>Ascomycota</taxon>
        <taxon>Pezizomycotina</taxon>
        <taxon>Sordariomycetes</taxon>
        <taxon>Hypocreomycetidae</taxon>
        <taxon>Hypocreales</taxon>
        <taxon>Bionectriaceae</taxon>
        <taxon>Clonostachys</taxon>
    </lineage>
</organism>
<keyword evidence="2" id="KW-1185">Reference proteome</keyword>
<dbReference type="AlphaFoldDB" id="A0AA35M1Z7"/>
<gene>
    <name evidence="1" type="ORF">CCHLO57077_00013755</name>
</gene>